<keyword evidence="2" id="KW-0315">Glutamine amidotransferase</keyword>
<reference evidence="2 3" key="1">
    <citation type="submission" date="2019-01" db="EMBL/GenBank/DDBJ databases">
        <title>Genome sequencing of strain 2JSPR-7.</title>
        <authorList>
            <person name="Heo J."/>
            <person name="Kim S.-J."/>
            <person name="Kim J.-S."/>
            <person name="Hong S.-B."/>
            <person name="Kwon S.-W."/>
        </authorList>
    </citation>
    <scope>NUCLEOTIDE SEQUENCE [LARGE SCALE GENOMIC DNA]</scope>
    <source>
        <strain evidence="2 3">2JSPR-7</strain>
    </source>
</reference>
<dbReference type="PANTHER" id="PTHR42695:SF5">
    <property type="entry name" value="GLUTAMINE AMIDOTRANSFERASE YLR126C-RELATED"/>
    <property type="match status" value="1"/>
</dbReference>
<feature type="domain" description="Glutamine amidotransferase" evidence="1">
    <location>
        <begin position="46"/>
        <end position="193"/>
    </location>
</feature>
<dbReference type="GO" id="GO:0005829">
    <property type="term" value="C:cytosol"/>
    <property type="evidence" value="ECO:0007669"/>
    <property type="project" value="TreeGrafter"/>
</dbReference>
<dbReference type="PANTHER" id="PTHR42695">
    <property type="entry name" value="GLUTAMINE AMIDOTRANSFERASE YLR126C-RELATED"/>
    <property type="match status" value="1"/>
</dbReference>
<protein>
    <submittedName>
        <fullName evidence="2">Glutamine amidotransferase</fullName>
    </submittedName>
</protein>
<dbReference type="NCBIfam" id="NF005743">
    <property type="entry name" value="PRK07567.1"/>
    <property type="match status" value="1"/>
</dbReference>
<dbReference type="EMBL" id="CP035495">
    <property type="protein sequence ID" value="QAY63937.1"/>
    <property type="molecule type" value="Genomic_DNA"/>
</dbReference>
<gene>
    <name evidence="2" type="ORF">ET495_12665</name>
</gene>
<dbReference type="RefSeq" id="WP_129205097.1">
    <property type="nucleotide sequence ID" value="NZ_CP035495.1"/>
</dbReference>
<dbReference type="OrthoDB" id="5196541at2"/>
<dbReference type="Gene3D" id="3.40.50.880">
    <property type="match status" value="1"/>
</dbReference>
<dbReference type="InterPro" id="IPR029062">
    <property type="entry name" value="Class_I_gatase-like"/>
</dbReference>
<organism evidence="2 3">
    <name type="scientific">Xylanimonas allomyrinae</name>
    <dbReference type="NCBI Taxonomy" id="2509459"/>
    <lineage>
        <taxon>Bacteria</taxon>
        <taxon>Bacillati</taxon>
        <taxon>Actinomycetota</taxon>
        <taxon>Actinomycetes</taxon>
        <taxon>Micrococcales</taxon>
        <taxon>Promicromonosporaceae</taxon>
        <taxon>Xylanimonas</taxon>
    </lineage>
</organism>
<name>A0A4P6EU41_9MICO</name>
<dbReference type="InterPro" id="IPR017926">
    <property type="entry name" value="GATASE"/>
</dbReference>
<dbReference type="PROSITE" id="PS51273">
    <property type="entry name" value="GATASE_TYPE_1"/>
    <property type="match status" value="1"/>
</dbReference>
<accession>A0A4P6EU41</accession>
<keyword evidence="2" id="KW-0808">Transferase</keyword>
<dbReference type="CDD" id="cd01741">
    <property type="entry name" value="GATase1_1"/>
    <property type="match status" value="1"/>
</dbReference>
<evidence type="ECO:0000313" key="3">
    <source>
        <dbReference type="Proteomes" id="UP000291758"/>
    </source>
</evidence>
<dbReference type="Pfam" id="PF00117">
    <property type="entry name" value="GATase"/>
    <property type="match status" value="1"/>
</dbReference>
<dbReference type="InterPro" id="IPR044992">
    <property type="entry name" value="ChyE-like"/>
</dbReference>
<dbReference type="GO" id="GO:0016740">
    <property type="term" value="F:transferase activity"/>
    <property type="evidence" value="ECO:0007669"/>
    <property type="project" value="UniProtKB-KW"/>
</dbReference>
<sequence length="244" mass="26987">MKPFLLLATREQDDAADGEYGAVLRYGGLATDRVHRVRLEQAPMPRVDLADYSGVIVGGGPFNASDPAESKSAVQRRVEREFAVLLDEVVDRDFPFLGLCYGVGTLGTHEGAVVDRTYGEIIGPVTIELTPDGAADPLLAGLPPRFDALVGHKEAVRDLPPHAVRLASSSGCPVQMFRVRSNLYATQFHPELDVEGLRERITIYRDHGYFAPEEYQETLDRASSRTIMHPHRILRAFVERYAGD</sequence>
<dbReference type="KEGG" id="xyl:ET495_12665"/>
<evidence type="ECO:0000313" key="2">
    <source>
        <dbReference type="EMBL" id="QAY63937.1"/>
    </source>
</evidence>
<proteinExistence type="predicted"/>
<dbReference type="SUPFAM" id="SSF52317">
    <property type="entry name" value="Class I glutamine amidotransferase-like"/>
    <property type="match status" value="1"/>
</dbReference>
<evidence type="ECO:0000259" key="1">
    <source>
        <dbReference type="Pfam" id="PF00117"/>
    </source>
</evidence>
<dbReference type="AlphaFoldDB" id="A0A4P6EU41"/>
<keyword evidence="3" id="KW-1185">Reference proteome</keyword>
<dbReference type="Proteomes" id="UP000291758">
    <property type="component" value="Chromosome"/>
</dbReference>